<dbReference type="SUPFAM" id="SSF46785">
    <property type="entry name" value="Winged helix' DNA-binding domain"/>
    <property type="match status" value="1"/>
</dbReference>
<evidence type="ECO:0000256" key="1">
    <source>
        <dbReference type="ARBA" id="ARBA00023015"/>
    </source>
</evidence>
<keyword evidence="2 5" id="KW-0238">DNA-binding</keyword>
<keyword evidence="6" id="KW-1185">Reference proteome</keyword>
<dbReference type="OrthoDB" id="3237509at2"/>
<reference evidence="5 6" key="1">
    <citation type="submission" date="2016-11" db="EMBL/GenBank/DDBJ databases">
        <authorList>
            <person name="Jaros S."/>
            <person name="Januszkiewicz K."/>
            <person name="Wedrychowicz H."/>
        </authorList>
    </citation>
    <scope>NUCLEOTIDE SEQUENCE [LARGE SCALE GENOMIC DNA]</scope>
    <source>
        <strain evidence="5 6">DSM 46144</strain>
    </source>
</reference>
<dbReference type="PANTHER" id="PTHR33164:SF89">
    <property type="entry name" value="MARR FAMILY REGULATORY PROTEIN"/>
    <property type="match status" value="1"/>
</dbReference>
<evidence type="ECO:0000256" key="3">
    <source>
        <dbReference type="ARBA" id="ARBA00023163"/>
    </source>
</evidence>
<dbReference type="InterPro" id="IPR039422">
    <property type="entry name" value="MarR/SlyA-like"/>
</dbReference>
<dbReference type="EMBL" id="FRCS01000006">
    <property type="protein sequence ID" value="SHN38144.1"/>
    <property type="molecule type" value="Genomic_DNA"/>
</dbReference>
<dbReference type="Pfam" id="PF22381">
    <property type="entry name" value="Staph_reg_Sar_Rot"/>
    <property type="match status" value="1"/>
</dbReference>
<sequence length="176" mass="19697">MTGSHTLRATEQAVEERLAGMSLDTSAMWAVSNIYRATTAIRNHLEQTVLRDTGLTWTGFVVLWVVWIWGEIETAQAAAEAGISKGTLTGVVKTLESYRHIKRERHETDKRRVVLSMTPSGRKLMEGLFPQFNREEAVVVRGLSEAQRKDLANSLRTIVEELEQAPPRGEAVKRPG</sequence>
<dbReference type="Proteomes" id="UP000184440">
    <property type="component" value="Unassembled WGS sequence"/>
</dbReference>
<dbReference type="GO" id="GO:0003677">
    <property type="term" value="F:DNA binding"/>
    <property type="evidence" value="ECO:0007669"/>
    <property type="project" value="UniProtKB-KW"/>
</dbReference>
<dbReference type="AlphaFoldDB" id="A0A1M7R0R4"/>
<protein>
    <submittedName>
        <fullName evidence="5">DNA-binding transcriptional regulator, MarR family</fullName>
    </submittedName>
</protein>
<dbReference type="PROSITE" id="PS50995">
    <property type="entry name" value="HTH_MARR_2"/>
    <property type="match status" value="1"/>
</dbReference>
<feature type="domain" description="HTH marR-type" evidence="4">
    <location>
        <begin position="27"/>
        <end position="160"/>
    </location>
</feature>
<dbReference type="GO" id="GO:0003700">
    <property type="term" value="F:DNA-binding transcription factor activity"/>
    <property type="evidence" value="ECO:0007669"/>
    <property type="project" value="InterPro"/>
</dbReference>
<evidence type="ECO:0000313" key="5">
    <source>
        <dbReference type="EMBL" id="SHN38144.1"/>
    </source>
</evidence>
<dbReference type="Gene3D" id="1.10.10.10">
    <property type="entry name" value="Winged helix-like DNA-binding domain superfamily/Winged helix DNA-binding domain"/>
    <property type="match status" value="1"/>
</dbReference>
<accession>A0A1M7R0R4</accession>
<dbReference type="SMART" id="SM00347">
    <property type="entry name" value="HTH_MARR"/>
    <property type="match status" value="1"/>
</dbReference>
<evidence type="ECO:0000313" key="6">
    <source>
        <dbReference type="Proteomes" id="UP000184440"/>
    </source>
</evidence>
<organism evidence="5 6">
    <name type="scientific">Cryptosporangium aurantiacum</name>
    <dbReference type="NCBI Taxonomy" id="134849"/>
    <lineage>
        <taxon>Bacteria</taxon>
        <taxon>Bacillati</taxon>
        <taxon>Actinomycetota</taxon>
        <taxon>Actinomycetes</taxon>
        <taxon>Cryptosporangiales</taxon>
        <taxon>Cryptosporangiaceae</taxon>
        <taxon>Cryptosporangium</taxon>
    </lineage>
</organism>
<proteinExistence type="predicted"/>
<dbReference type="InterPro" id="IPR036388">
    <property type="entry name" value="WH-like_DNA-bd_sf"/>
</dbReference>
<gene>
    <name evidence="5" type="ORF">SAMN05443668_10611</name>
</gene>
<name>A0A1M7R0R4_9ACTN</name>
<dbReference type="RefSeq" id="WP_073259231.1">
    <property type="nucleotide sequence ID" value="NZ_FRCS01000006.1"/>
</dbReference>
<evidence type="ECO:0000259" key="4">
    <source>
        <dbReference type="PROSITE" id="PS50995"/>
    </source>
</evidence>
<keyword evidence="1" id="KW-0805">Transcription regulation</keyword>
<dbReference type="InterPro" id="IPR055166">
    <property type="entry name" value="Transc_reg_Sar_Rot_HTH"/>
</dbReference>
<dbReference type="InterPro" id="IPR036390">
    <property type="entry name" value="WH_DNA-bd_sf"/>
</dbReference>
<dbReference type="InterPro" id="IPR000835">
    <property type="entry name" value="HTH_MarR-typ"/>
</dbReference>
<evidence type="ECO:0000256" key="2">
    <source>
        <dbReference type="ARBA" id="ARBA00023125"/>
    </source>
</evidence>
<dbReference type="STRING" id="134849.SAMN05443668_10611"/>
<dbReference type="PANTHER" id="PTHR33164">
    <property type="entry name" value="TRANSCRIPTIONAL REGULATOR, MARR FAMILY"/>
    <property type="match status" value="1"/>
</dbReference>
<keyword evidence="3" id="KW-0804">Transcription</keyword>
<dbReference type="GO" id="GO:0006950">
    <property type="term" value="P:response to stress"/>
    <property type="evidence" value="ECO:0007669"/>
    <property type="project" value="TreeGrafter"/>
</dbReference>